<protein>
    <submittedName>
        <fullName evidence="1">Uncharacterized protein</fullName>
    </submittedName>
</protein>
<reference evidence="1 2" key="1">
    <citation type="journal article" date="2022" name="DNA Res.">
        <title>Chromosomal-level genome assembly of the orchid tree Bauhinia variegata (Leguminosae; Cercidoideae) supports the allotetraploid origin hypothesis of Bauhinia.</title>
        <authorList>
            <person name="Zhong Y."/>
            <person name="Chen Y."/>
            <person name="Zheng D."/>
            <person name="Pang J."/>
            <person name="Liu Y."/>
            <person name="Luo S."/>
            <person name="Meng S."/>
            <person name="Qian L."/>
            <person name="Wei D."/>
            <person name="Dai S."/>
            <person name="Zhou R."/>
        </authorList>
    </citation>
    <scope>NUCLEOTIDE SEQUENCE [LARGE SCALE GENOMIC DNA]</scope>
    <source>
        <strain evidence="1">BV-YZ2020</strain>
    </source>
</reference>
<organism evidence="1 2">
    <name type="scientific">Bauhinia variegata</name>
    <name type="common">Purple orchid tree</name>
    <name type="synonym">Phanera variegata</name>
    <dbReference type="NCBI Taxonomy" id="167791"/>
    <lineage>
        <taxon>Eukaryota</taxon>
        <taxon>Viridiplantae</taxon>
        <taxon>Streptophyta</taxon>
        <taxon>Embryophyta</taxon>
        <taxon>Tracheophyta</taxon>
        <taxon>Spermatophyta</taxon>
        <taxon>Magnoliopsida</taxon>
        <taxon>eudicotyledons</taxon>
        <taxon>Gunneridae</taxon>
        <taxon>Pentapetalae</taxon>
        <taxon>rosids</taxon>
        <taxon>fabids</taxon>
        <taxon>Fabales</taxon>
        <taxon>Fabaceae</taxon>
        <taxon>Cercidoideae</taxon>
        <taxon>Cercideae</taxon>
        <taxon>Bauhiniinae</taxon>
        <taxon>Bauhinia</taxon>
    </lineage>
</organism>
<sequence length="69" mass="7896">MSTWCNKMVNEEDDETTDSDSESVNQDCETTDGDSDSATEENTIRAQRKRQIERKIIWGMIAVLSFVYA</sequence>
<name>A0ACB9L8R9_BAUVA</name>
<dbReference type="EMBL" id="CM039437">
    <property type="protein sequence ID" value="KAI4305958.1"/>
    <property type="molecule type" value="Genomic_DNA"/>
</dbReference>
<accession>A0ACB9L8R9</accession>
<gene>
    <name evidence="1" type="ORF">L6164_029283</name>
</gene>
<keyword evidence="2" id="KW-1185">Reference proteome</keyword>
<dbReference type="Proteomes" id="UP000828941">
    <property type="component" value="Chromosome 12"/>
</dbReference>
<comment type="caution">
    <text evidence="1">The sequence shown here is derived from an EMBL/GenBank/DDBJ whole genome shotgun (WGS) entry which is preliminary data.</text>
</comment>
<evidence type="ECO:0000313" key="1">
    <source>
        <dbReference type="EMBL" id="KAI4305958.1"/>
    </source>
</evidence>
<proteinExistence type="predicted"/>
<evidence type="ECO:0000313" key="2">
    <source>
        <dbReference type="Proteomes" id="UP000828941"/>
    </source>
</evidence>